<dbReference type="EMBL" id="JARBDR010000657">
    <property type="protein sequence ID" value="KAJ8309314.1"/>
    <property type="molecule type" value="Genomic_DNA"/>
</dbReference>
<comment type="caution">
    <text evidence="1">The sequence shown here is derived from an EMBL/GenBank/DDBJ whole genome shotgun (WGS) entry which is preliminary data.</text>
</comment>
<keyword evidence="2" id="KW-1185">Reference proteome</keyword>
<evidence type="ECO:0000313" key="1">
    <source>
        <dbReference type="EMBL" id="KAJ8309314.1"/>
    </source>
</evidence>
<gene>
    <name evidence="1" type="ORF">KUTeg_014188</name>
</gene>
<dbReference type="Proteomes" id="UP001217089">
    <property type="component" value="Unassembled WGS sequence"/>
</dbReference>
<accession>A0ABQ9EW89</accession>
<reference evidence="1 2" key="1">
    <citation type="submission" date="2022-12" db="EMBL/GenBank/DDBJ databases">
        <title>Chromosome-level genome of Tegillarca granosa.</title>
        <authorList>
            <person name="Kim J."/>
        </authorList>
    </citation>
    <scope>NUCLEOTIDE SEQUENCE [LARGE SCALE GENOMIC DNA]</scope>
    <source>
        <strain evidence="1">Teg-2019</strain>
        <tissue evidence="1">Adductor muscle</tissue>
    </source>
</reference>
<name>A0ABQ9EW89_TEGGR</name>
<organism evidence="1 2">
    <name type="scientific">Tegillarca granosa</name>
    <name type="common">Malaysian cockle</name>
    <name type="synonym">Anadara granosa</name>
    <dbReference type="NCBI Taxonomy" id="220873"/>
    <lineage>
        <taxon>Eukaryota</taxon>
        <taxon>Metazoa</taxon>
        <taxon>Spiralia</taxon>
        <taxon>Lophotrochozoa</taxon>
        <taxon>Mollusca</taxon>
        <taxon>Bivalvia</taxon>
        <taxon>Autobranchia</taxon>
        <taxon>Pteriomorphia</taxon>
        <taxon>Arcoida</taxon>
        <taxon>Arcoidea</taxon>
        <taxon>Arcidae</taxon>
        <taxon>Tegillarca</taxon>
    </lineage>
</organism>
<protein>
    <submittedName>
        <fullName evidence="1">Uncharacterized protein</fullName>
    </submittedName>
</protein>
<proteinExistence type="predicted"/>
<evidence type="ECO:0000313" key="2">
    <source>
        <dbReference type="Proteomes" id="UP001217089"/>
    </source>
</evidence>
<sequence>MAQRLSSAELTKLGESRETWCAVEWKKEQDWCRTQRSHFPQQFPKLYCSQYYKCITVLCKTF</sequence>